<keyword evidence="4" id="KW-0288">FMN</keyword>
<keyword evidence="8" id="KW-1185">Reference proteome</keyword>
<dbReference type="InterPro" id="IPR029479">
    <property type="entry name" value="Nitroreductase"/>
</dbReference>
<dbReference type="InterPro" id="IPR000415">
    <property type="entry name" value="Nitroreductase-like"/>
</dbReference>
<dbReference type="Pfam" id="PF00881">
    <property type="entry name" value="Nitroreductase"/>
    <property type="match status" value="1"/>
</dbReference>
<accession>A0A840FXQ3</accession>
<dbReference type="CDD" id="cd02136">
    <property type="entry name" value="PnbA_NfnB-like"/>
    <property type="match status" value="1"/>
</dbReference>
<keyword evidence="5" id="KW-0560">Oxidoreductase</keyword>
<dbReference type="SUPFAM" id="SSF55469">
    <property type="entry name" value="FMN-dependent nitroreductase-like"/>
    <property type="match status" value="1"/>
</dbReference>
<dbReference type="Proteomes" id="UP000587070">
    <property type="component" value="Unassembled WGS sequence"/>
</dbReference>
<dbReference type="OrthoDB" id="9773807at2"/>
<dbReference type="Gene3D" id="3.40.109.10">
    <property type="entry name" value="NADH Oxidase"/>
    <property type="match status" value="1"/>
</dbReference>
<evidence type="ECO:0000256" key="2">
    <source>
        <dbReference type="ARBA" id="ARBA00007118"/>
    </source>
</evidence>
<dbReference type="RefSeq" id="WP_153115395.1">
    <property type="nucleotide sequence ID" value="NZ_JACIGE010000003.1"/>
</dbReference>
<reference evidence="7 8" key="1">
    <citation type="submission" date="2020-08" db="EMBL/GenBank/DDBJ databases">
        <title>Genome sequencing of Purple Non-Sulfur Bacteria from various extreme environments.</title>
        <authorList>
            <person name="Mayer M."/>
        </authorList>
    </citation>
    <scope>NUCLEOTIDE SEQUENCE [LARGE SCALE GENOMIC DNA]</scope>
    <source>
        <strain evidence="7 8">2761</strain>
    </source>
</reference>
<dbReference type="GO" id="GO:0016491">
    <property type="term" value="F:oxidoreductase activity"/>
    <property type="evidence" value="ECO:0007669"/>
    <property type="project" value="UniProtKB-KW"/>
</dbReference>
<organism evidence="7 8">
    <name type="scientific">Rhodocyclus tenuis</name>
    <name type="common">Rhodospirillum tenue</name>
    <dbReference type="NCBI Taxonomy" id="1066"/>
    <lineage>
        <taxon>Bacteria</taxon>
        <taxon>Pseudomonadati</taxon>
        <taxon>Pseudomonadota</taxon>
        <taxon>Betaproteobacteria</taxon>
        <taxon>Rhodocyclales</taxon>
        <taxon>Rhodocyclaceae</taxon>
        <taxon>Rhodocyclus</taxon>
    </lineage>
</organism>
<proteinExistence type="inferred from homology"/>
<dbReference type="PANTHER" id="PTHR43673:SF2">
    <property type="entry name" value="NITROREDUCTASE"/>
    <property type="match status" value="1"/>
</dbReference>
<comment type="caution">
    <text evidence="7">The sequence shown here is derived from an EMBL/GenBank/DDBJ whole genome shotgun (WGS) entry which is preliminary data.</text>
</comment>
<sequence length="231" mass="25761">MNEAQREIVAQVDNAIRSRHSIRRFLAKPVARKTLEELLALAACAPSGTNVQPWKVYALVGEEKARLSAAIIDKFNAGPIETREFDYYPKEWVEPWIGRRRKVGLGLYSLLGIGKEDKAAMKQQTARNYLFFDAPVGLIFTMDRKLGQGMFIDYGMFIGNLMTAARARGLDTCPQAAFADYHQTIREVLGIGDNELVVCGLALGYADPDAPENHLVTEREPVSAFTSFRGF</sequence>
<keyword evidence="3" id="KW-0285">Flavoprotein</keyword>
<gene>
    <name evidence="7" type="ORF">GGD90_001260</name>
</gene>
<dbReference type="EMBL" id="JACIGE010000003">
    <property type="protein sequence ID" value="MBB4246897.1"/>
    <property type="molecule type" value="Genomic_DNA"/>
</dbReference>
<dbReference type="AlphaFoldDB" id="A0A840FXQ3"/>
<protein>
    <submittedName>
        <fullName evidence="7">Nitroreductase</fullName>
    </submittedName>
</protein>
<name>A0A840FXQ3_RHOTE</name>
<evidence type="ECO:0000256" key="4">
    <source>
        <dbReference type="ARBA" id="ARBA00022643"/>
    </source>
</evidence>
<evidence type="ECO:0000313" key="7">
    <source>
        <dbReference type="EMBL" id="MBB4246897.1"/>
    </source>
</evidence>
<evidence type="ECO:0000313" key="8">
    <source>
        <dbReference type="Proteomes" id="UP000587070"/>
    </source>
</evidence>
<dbReference type="PANTHER" id="PTHR43673">
    <property type="entry name" value="NAD(P)H NITROREDUCTASE YDGI-RELATED"/>
    <property type="match status" value="1"/>
</dbReference>
<evidence type="ECO:0000256" key="1">
    <source>
        <dbReference type="ARBA" id="ARBA00001917"/>
    </source>
</evidence>
<feature type="domain" description="Nitroreductase" evidence="6">
    <location>
        <begin position="16"/>
        <end position="205"/>
    </location>
</feature>
<evidence type="ECO:0000256" key="3">
    <source>
        <dbReference type="ARBA" id="ARBA00022630"/>
    </source>
</evidence>
<evidence type="ECO:0000259" key="6">
    <source>
        <dbReference type="Pfam" id="PF00881"/>
    </source>
</evidence>
<comment type="similarity">
    <text evidence="2">Belongs to the nitroreductase family.</text>
</comment>
<evidence type="ECO:0000256" key="5">
    <source>
        <dbReference type="ARBA" id="ARBA00023002"/>
    </source>
</evidence>
<comment type="cofactor">
    <cofactor evidence="1">
        <name>FMN</name>
        <dbReference type="ChEBI" id="CHEBI:58210"/>
    </cofactor>
</comment>